<dbReference type="SMART" id="SM00530">
    <property type="entry name" value="HTH_XRE"/>
    <property type="match status" value="1"/>
</dbReference>
<dbReference type="Gene3D" id="1.10.260.40">
    <property type="entry name" value="lambda repressor-like DNA-binding domains"/>
    <property type="match status" value="1"/>
</dbReference>
<comment type="caution">
    <text evidence="3">The sequence shown here is derived from an EMBL/GenBank/DDBJ whole genome shotgun (WGS) entry which is preliminary data.</text>
</comment>
<keyword evidence="4" id="KW-1185">Reference proteome</keyword>
<dbReference type="Proteomes" id="UP001499882">
    <property type="component" value="Unassembled WGS sequence"/>
</dbReference>
<feature type="domain" description="HTH cro/C1-type" evidence="2">
    <location>
        <begin position="10"/>
        <end position="64"/>
    </location>
</feature>
<name>A0ABP8Z735_9ACTN</name>
<protein>
    <submittedName>
        <fullName evidence="3">ImmA/IrrE family metallo-endopeptidase</fullName>
    </submittedName>
</protein>
<accession>A0ABP8Z735</accession>
<sequence>MNDVFNPSRLAFARRRLGCTATFLAAAAEVSPRALAYYESGERVPDDGATRRLAAALDVPLTFFFAPQLDELEPDAASFRALSKMSARMRDAALASGSIGIGLNAWLEERMRLPEVAVPTYERGSVDPGSAAQRLRFEWNLGYARVANTVHLLEARGVRVFSLPPRLSDVDAFSFWWRGRPFVFLNTTKSYERGRFDAIYELAHLVLHADYDLPRGRDRELEANRFAAAFLMPEDEMLAARLRNANVNRILEAKERWGVSAMALTHRLHGLGITSDWMYATTCRRLSELGYRRGEPDGVVARESSQLLSKAVRLLRERGLQPQRIARDLHVHPEALNELLFGLTMTTVSSVDLVDAEELRQRSG</sequence>
<dbReference type="InterPro" id="IPR010982">
    <property type="entry name" value="Lambda_DNA-bd_dom_sf"/>
</dbReference>
<evidence type="ECO:0000313" key="3">
    <source>
        <dbReference type="EMBL" id="GAA4748342.1"/>
    </source>
</evidence>
<proteinExistence type="inferred from homology"/>
<comment type="similarity">
    <text evidence="1">Belongs to the short-chain fatty acyl-CoA assimilation regulator (ScfR) family.</text>
</comment>
<organism evidence="3 4">
    <name type="scientific">Nocardioides endophyticus</name>
    <dbReference type="NCBI Taxonomy" id="1353775"/>
    <lineage>
        <taxon>Bacteria</taxon>
        <taxon>Bacillati</taxon>
        <taxon>Actinomycetota</taxon>
        <taxon>Actinomycetes</taxon>
        <taxon>Propionibacteriales</taxon>
        <taxon>Nocardioidaceae</taxon>
        <taxon>Nocardioides</taxon>
    </lineage>
</organism>
<gene>
    <name evidence="3" type="ORF">GCM10023350_36590</name>
</gene>
<dbReference type="SUPFAM" id="SSF47413">
    <property type="entry name" value="lambda repressor-like DNA-binding domains"/>
    <property type="match status" value="1"/>
</dbReference>
<reference evidence="4" key="1">
    <citation type="journal article" date="2019" name="Int. J. Syst. Evol. Microbiol.">
        <title>The Global Catalogue of Microorganisms (GCM) 10K type strain sequencing project: providing services to taxonomists for standard genome sequencing and annotation.</title>
        <authorList>
            <consortium name="The Broad Institute Genomics Platform"/>
            <consortium name="The Broad Institute Genome Sequencing Center for Infectious Disease"/>
            <person name="Wu L."/>
            <person name="Ma J."/>
        </authorList>
    </citation>
    <scope>NUCLEOTIDE SEQUENCE [LARGE SCALE GENOMIC DNA]</scope>
    <source>
        <strain evidence="4">JCM 18532</strain>
    </source>
</reference>
<dbReference type="InterPro" id="IPR010359">
    <property type="entry name" value="IrrE_HExxH"/>
</dbReference>
<dbReference type="CDD" id="cd00093">
    <property type="entry name" value="HTH_XRE"/>
    <property type="match status" value="1"/>
</dbReference>
<evidence type="ECO:0000313" key="4">
    <source>
        <dbReference type="Proteomes" id="UP001499882"/>
    </source>
</evidence>
<dbReference type="RefSeq" id="WP_345528364.1">
    <property type="nucleotide sequence ID" value="NZ_BAABKN010000023.1"/>
</dbReference>
<dbReference type="PANTHER" id="PTHR43236">
    <property type="entry name" value="ANTITOXIN HIGA1"/>
    <property type="match status" value="1"/>
</dbReference>
<dbReference type="InterPro" id="IPR052345">
    <property type="entry name" value="Rad_response_metalloprotease"/>
</dbReference>
<dbReference type="InterPro" id="IPR001387">
    <property type="entry name" value="Cro/C1-type_HTH"/>
</dbReference>
<evidence type="ECO:0000259" key="2">
    <source>
        <dbReference type="PROSITE" id="PS50943"/>
    </source>
</evidence>
<dbReference type="EMBL" id="BAABKN010000023">
    <property type="protein sequence ID" value="GAA4748342.1"/>
    <property type="molecule type" value="Genomic_DNA"/>
</dbReference>
<evidence type="ECO:0000256" key="1">
    <source>
        <dbReference type="ARBA" id="ARBA00007227"/>
    </source>
</evidence>
<dbReference type="Pfam" id="PF06114">
    <property type="entry name" value="Peptidase_M78"/>
    <property type="match status" value="1"/>
</dbReference>
<dbReference type="PANTHER" id="PTHR43236:SF1">
    <property type="entry name" value="BLL7220 PROTEIN"/>
    <property type="match status" value="1"/>
</dbReference>
<dbReference type="PROSITE" id="PS50943">
    <property type="entry name" value="HTH_CROC1"/>
    <property type="match status" value="1"/>
</dbReference>
<dbReference type="Gene3D" id="1.10.10.2910">
    <property type="match status" value="1"/>
</dbReference>
<dbReference type="Pfam" id="PF01381">
    <property type="entry name" value="HTH_3"/>
    <property type="match status" value="1"/>
</dbReference>